<gene>
    <name evidence="1" type="ORF">LCGC14_1135670</name>
</gene>
<protein>
    <recommendedName>
        <fullName evidence="2">Acetyltransferase</fullName>
    </recommendedName>
</protein>
<name>A0A0F9LZW7_9ZZZZ</name>
<organism evidence="1">
    <name type="scientific">marine sediment metagenome</name>
    <dbReference type="NCBI Taxonomy" id="412755"/>
    <lineage>
        <taxon>unclassified sequences</taxon>
        <taxon>metagenomes</taxon>
        <taxon>ecological metagenomes</taxon>
    </lineage>
</organism>
<accession>A0A0F9LZW7</accession>
<dbReference type="EMBL" id="LAZR01005351">
    <property type="protein sequence ID" value="KKN00655.1"/>
    <property type="molecule type" value="Genomic_DNA"/>
</dbReference>
<dbReference type="Gene3D" id="2.160.10.10">
    <property type="entry name" value="Hexapeptide repeat proteins"/>
    <property type="match status" value="2"/>
</dbReference>
<evidence type="ECO:0000313" key="1">
    <source>
        <dbReference type="EMBL" id="KKN00655.1"/>
    </source>
</evidence>
<dbReference type="SUPFAM" id="SSF51161">
    <property type="entry name" value="Trimeric LpxA-like enzymes"/>
    <property type="match status" value="1"/>
</dbReference>
<sequence length="192" mass="21112">MLDKVKQSGQIEIISVGGNLRIGDNVKFSGFKDQKLSLIIGNGVRIEDDVRIIGGGIVTLSDNVTLHNHVSILGTGDCFIGQNTWVAQYTSLDCEGNLEIGRDCCIGYSCQIWSHVCRVPHLENMRFHGRAKTVIKDRVWLQGGLITINPGVVLGEDCVIFSQSVVNHDTLPKKVYGGIPAKLIKKFDSSYR</sequence>
<dbReference type="AlphaFoldDB" id="A0A0F9LZW7"/>
<proteinExistence type="predicted"/>
<dbReference type="InterPro" id="IPR011004">
    <property type="entry name" value="Trimer_LpxA-like_sf"/>
</dbReference>
<comment type="caution">
    <text evidence="1">The sequence shown here is derived from an EMBL/GenBank/DDBJ whole genome shotgun (WGS) entry which is preliminary data.</text>
</comment>
<dbReference type="PANTHER" id="PTHR23416:SF78">
    <property type="entry name" value="LIPOPOLYSACCHARIDE BIOSYNTHESIS O-ACETYL TRANSFERASE WBBJ-RELATED"/>
    <property type="match status" value="1"/>
</dbReference>
<evidence type="ECO:0008006" key="2">
    <source>
        <dbReference type="Google" id="ProtNLM"/>
    </source>
</evidence>
<dbReference type="InterPro" id="IPR051159">
    <property type="entry name" value="Hexapeptide_acetyltransf"/>
</dbReference>
<reference evidence="1" key="1">
    <citation type="journal article" date="2015" name="Nature">
        <title>Complex archaea that bridge the gap between prokaryotes and eukaryotes.</title>
        <authorList>
            <person name="Spang A."/>
            <person name="Saw J.H."/>
            <person name="Jorgensen S.L."/>
            <person name="Zaremba-Niedzwiedzka K."/>
            <person name="Martijn J."/>
            <person name="Lind A.E."/>
            <person name="van Eijk R."/>
            <person name="Schleper C."/>
            <person name="Guy L."/>
            <person name="Ettema T.J."/>
        </authorList>
    </citation>
    <scope>NUCLEOTIDE SEQUENCE</scope>
</reference>
<dbReference type="PANTHER" id="PTHR23416">
    <property type="entry name" value="SIALIC ACID SYNTHASE-RELATED"/>
    <property type="match status" value="1"/>
</dbReference>